<feature type="region of interest" description="Disordered" evidence="1">
    <location>
        <begin position="534"/>
        <end position="566"/>
    </location>
</feature>
<keyword evidence="4" id="KW-1185">Reference proteome</keyword>
<feature type="region of interest" description="Disordered" evidence="1">
    <location>
        <begin position="651"/>
        <end position="670"/>
    </location>
</feature>
<dbReference type="AlphaFoldDB" id="A0A0M3JWL6"/>
<feature type="compositionally biased region" description="Polar residues" evidence="1">
    <location>
        <begin position="847"/>
        <end position="872"/>
    </location>
</feature>
<dbReference type="EMBL" id="UYRR01031145">
    <property type="protein sequence ID" value="VDK46690.1"/>
    <property type="molecule type" value="Genomic_DNA"/>
</dbReference>
<protein>
    <submittedName>
        <fullName evidence="5">Protein tincar (inferred by orthology to a D. melanogaster protein)</fullName>
    </submittedName>
</protein>
<evidence type="ECO:0000256" key="1">
    <source>
        <dbReference type="SAM" id="MobiDB-lite"/>
    </source>
</evidence>
<reference evidence="3 4" key="2">
    <citation type="submission" date="2018-11" db="EMBL/GenBank/DDBJ databases">
        <authorList>
            <consortium name="Pathogen Informatics"/>
        </authorList>
    </citation>
    <scope>NUCLEOTIDE SEQUENCE [LARGE SCALE GENOMIC DNA]</scope>
</reference>
<feature type="transmembrane region" description="Helical" evidence="2">
    <location>
        <begin position="366"/>
        <end position="388"/>
    </location>
</feature>
<dbReference type="Proteomes" id="UP000267096">
    <property type="component" value="Unassembled WGS sequence"/>
</dbReference>
<reference evidence="5" key="1">
    <citation type="submission" date="2017-02" db="UniProtKB">
        <authorList>
            <consortium name="WormBaseParasite"/>
        </authorList>
    </citation>
    <scope>IDENTIFICATION</scope>
</reference>
<feature type="transmembrane region" description="Helical" evidence="2">
    <location>
        <begin position="52"/>
        <end position="77"/>
    </location>
</feature>
<organism evidence="5">
    <name type="scientific">Anisakis simplex</name>
    <name type="common">Herring worm</name>
    <dbReference type="NCBI Taxonomy" id="6269"/>
    <lineage>
        <taxon>Eukaryota</taxon>
        <taxon>Metazoa</taxon>
        <taxon>Ecdysozoa</taxon>
        <taxon>Nematoda</taxon>
        <taxon>Chromadorea</taxon>
        <taxon>Rhabditida</taxon>
        <taxon>Spirurina</taxon>
        <taxon>Ascaridomorpha</taxon>
        <taxon>Ascaridoidea</taxon>
        <taxon>Anisakidae</taxon>
        <taxon>Anisakis</taxon>
        <taxon>Anisakis simplex complex</taxon>
    </lineage>
</organism>
<dbReference type="PANTHER" id="PTHR21579:SF20">
    <property type="entry name" value="PROTEIN TINCAR"/>
    <property type="match status" value="1"/>
</dbReference>
<feature type="region of interest" description="Disordered" evidence="1">
    <location>
        <begin position="974"/>
        <end position="1007"/>
    </location>
</feature>
<keyword evidence="2" id="KW-0472">Membrane</keyword>
<feature type="compositionally biased region" description="Polar residues" evidence="1">
    <location>
        <begin position="536"/>
        <end position="546"/>
    </location>
</feature>
<name>A0A0M3JWL6_ANISI</name>
<keyword evidence="2" id="KW-1133">Transmembrane helix</keyword>
<proteinExistence type="predicted"/>
<feature type="transmembrane region" description="Helical" evidence="2">
    <location>
        <begin position="255"/>
        <end position="278"/>
    </location>
</feature>
<dbReference type="OrthoDB" id="10033661at2759"/>
<feature type="region of interest" description="Disordered" evidence="1">
    <location>
        <begin position="841"/>
        <end position="899"/>
    </location>
</feature>
<accession>A0A0M3JWL6</accession>
<evidence type="ECO:0000313" key="4">
    <source>
        <dbReference type="Proteomes" id="UP000267096"/>
    </source>
</evidence>
<sequence length="1020" mass="111827">MGCIFRARINQLWSVWYTIAILLLQTYLLYLGFERYRLYSEMKWPHGAYPRIWLSVYVILYSVCIPALLLFAAFGIFKSGNIAGDNDRLGARIDRIIEMSTKSNSAMWRVDDAFCATMQVLCQERAISADSKAGMRAFSRGCSPLRKLKSIWQHSPPLPQQIHLLMALLQLFAQQIMLAQLYRYGFINSGDFLNTELDFVYQRARQLATNLPMLDTRLQGFRISAHDLAGTPIGPNLLPRQYLSSSKPLKIYHPLAIIATYVTTMVLINIAPIALYTYGYNKYFVNLMALQYKNSARNQGTSVNGPPSEYSEYRRRSYQRSPAAKLCCDGYAPHIIAIVLLVLIVIVKAPTIYALMVLYQHEEKSLLLSCIVIDITYLFTWIIFWLILTLKRDWNFKVVHQMREIIALQNAHKMLGAATGSVCDKNPSELKNAVLLMHGDQMYITDDPVAKQSVLRHAQKSGMDGSACTDEVYWLKTNGAQSPTTRKIPLNENNKGTPEMNRLLGGNAAAAAIRRQSADDNISTPADAYHSIRRTPASQTNSQSAIAQPLYGNTEGSPHEERTSASTFGTLQRNQRVEYVATLNRPTMTAVQQRPVAGQQQNSMNMSALTASDYGRGQIAHHQSEAYASIHKSSPRGVAPVQQLNDSAALTVQRRGSAPRDDSADNSTYSNLGASYASTYSAYGHIPPSQTRALQNQQISQQAAAIAGARNANNAYGMQQKFQVSVSQRLPTDGIMVAPSSMGSVRASPLIGEDRITNARSTATSREQSPYQRSTNLKLSSFNSAMNTSSTDAQKHVAAHSTLPIAWSQQQRAQMAQNSAQSQTVQWASNSAYNKASSISTSSSQADQCFTPTSTLTSQGSVSNYSSQHTPTPGSPNLGPSHSNALYGTHTPSSSASNARHAVTVANANIYGNIGDESNNTESTYGTITSADRLVSSTNASSQPPPVAQKPLRSAAVATGSTSIRHQVKMVTSNANAKVTSSRQDDSANYSLTSSYESAENPRQGNMLAQTTAEYATSIV</sequence>
<feature type="compositionally biased region" description="Polar residues" evidence="1">
    <location>
        <begin position="758"/>
        <end position="774"/>
    </location>
</feature>
<evidence type="ECO:0000256" key="2">
    <source>
        <dbReference type="SAM" id="Phobius"/>
    </source>
</evidence>
<keyword evidence="2" id="KW-0812">Transmembrane</keyword>
<dbReference type="InterPro" id="IPR053291">
    <property type="entry name" value="Ommatidial_diff-associated"/>
</dbReference>
<feature type="transmembrane region" description="Helical" evidence="2">
    <location>
        <begin position="12"/>
        <end position="32"/>
    </location>
</feature>
<evidence type="ECO:0000313" key="3">
    <source>
        <dbReference type="EMBL" id="VDK46690.1"/>
    </source>
</evidence>
<feature type="region of interest" description="Disordered" evidence="1">
    <location>
        <begin position="752"/>
        <end position="774"/>
    </location>
</feature>
<dbReference type="PANTHER" id="PTHR21579">
    <property type="entry name" value="PROTEIN TINCAR"/>
    <property type="match status" value="1"/>
</dbReference>
<evidence type="ECO:0000313" key="5">
    <source>
        <dbReference type="WBParaSite" id="ASIM_0001268601-mRNA-1"/>
    </source>
</evidence>
<feature type="transmembrane region" description="Helical" evidence="2">
    <location>
        <begin position="335"/>
        <end position="359"/>
    </location>
</feature>
<dbReference type="WBParaSite" id="ASIM_0001268601-mRNA-1">
    <property type="protein sequence ID" value="ASIM_0001268601-mRNA-1"/>
    <property type="gene ID" value="ASIM_0001268601"/>
</dbReference>
<feature type="compositionally biased region" description="Polar residues" evidence="1">
    <location>
        <begin position="878"/>
        <end position="898"/>
    </location>
</feature>
<gene>
    <name evidence="3" type="ORF">ASIM_LOCUS12152</name>
</gene>